<keyword evidence="2" id="KW-1185">Reference proteome</keyword>
<dbReference type="InterPro" id="IPR014825">
    <property type="entry name" value="DNA_alkylation"/>
</dbReference>
<sequence>MNMKRLIEDIQQSLEEFADEKRIEFAKKSYPTRMQVIGVSVPNLKIVLKELKKETKLFETKEKLELIKGLVDKEIFELQQIAFEYLQSQKDLYNSLTKGYIESIEKNLDNWLSVDSFAIMIVGCAWRENSIGTEKVEHYLTSDNHWMRRIGVVATVSLNLKAKGGLGDSKRTLAICRKVVDDHHDMIVKALSWALRELSKTDRESVELFLEEYEDRLHKKVLREVRKKLDTGLKN</sequence>
<comment type="caution">
    <text evidence="1">The sequence shown here is derived from an EMBL/GenBank/DDBJ whole genome shotgun (WGS) entry which is preliminary data.</text>
</comment>
<organism evidence="1 2">
    <name type="scientific">Flagellimonas meridianipacifica</name>
    <dbReference type="NCBI Taxonomy" id="1080225"/>
    <lineage>
        <taxon>Bacteria</taxon>
        <taxon>Pseudomonadati</taxon>
        <taxon>Bacteroidota</taxon>
        <taxon>Flavobacteriia</taxon>
        <taxon>Flavobacteriales</taxon>
        <taxon>Flavobacteriaceae</taxon>
        <taxon>Flagellimonas</taxon>
    </lineage>
</organism>
<accession>A0A2T0M9M8</accession>
<dbReference type="Gene3D" id="1.25.10.90">
    <property type="match status" value="1"/>
</dbReference>
<dbReference type="InterPro" id="IPR016024">
    <property type="entry name" value="ARM-type_fold"/>
</dbReference>
<reference evidence="1 2" key="1">
    <citation type="submission" date="2018-03" db="EMBL/GenBank/DDBJ databases">
        <title>Genomic Encyclopedia of Archaeal and Bacterial Type Strains, Phase II (KMG-II): from individual species to whole genera.</title>
        <authorList>
            <person name="Goeker M."/>
        </authorList>
    </citation>
    <scope>NUCLEOTIDE SEQUENCE [LARGE SCALE GENOMIC DNA]</scope>
    <source>
        <strain evidence="1 2">DSM 25027</strain>
    </source>
</reference>
<proteinExistence type="predicted"/>
<dbReference type="EMBL" id="PVYX01000002">
    <property type="protein sequence ID" value="PRX54183.1"/>
    <property type="molecule type" value="Genomic_DNA"/>
</dbReference>
<dbReference type="AlphaFoldDB" id="A0A2T0M9M8"/>
<dbReference type="Proteomes" id="UP000237640">
    <property type="component" value="Unassembled WGS sequence"/>
</dbReference>
<dbReference type="PANTHER" id="PTHR34070">
    <property type="entry name" value="ARMADILLO-TYPE FOLD"/>
    <property type="match status" value="1"/>
</dbReference>
<gene>
    <name evidence="1" type="ORF">CLV81_2580</name>
</gene>
<evidence type="ECO:0000313" key="2">
    <source>
        <dbReference type="Proteomes" id="UP000237640"/>
    </source>
</evidence>
<dbReference type="Pfam" id="PF08713">
    <property type="entry name" value="DNA_alkylation"/>
    <property type="match status" value="1"/>
</dbReference>
<dbReference type="SUPFAM" id="SSF48371">
    <property type="entry name" value="ARM repeat"/>
    <property type="match status" value="1"/>
</dbReference>
<dbReference type="PANTHER" id="PTHR34070:SF1">
    <property type="entry name" value="DNA ALKYLATION REPAIR PROTEIN"/>
    <property type="match status" value="1"/>
</dbReference>
<name>A0A2T0M9M8_9FLAO</name>
<dbReference type="CDD" id="cd06561">
    <property type="entry name" value="AlkD_like"/>
    <property type="match status" value="1"/>
</dbReference>
<protein>
    <submittedName>
        <fullName evidence="1">3-methyladenine DNA glycosylase AlkD</fullName>
    </submittedName>
</protein>
<evidence type="ECO:0000313" key="1">
    <source>
        <dbReference type="EMBL" id="PRX54183.1"/>
    </source>
</evidence>